<reference evidence="1 2" key="1">
    <citation type="journal article" date="2023" name="Int. J. Mol. Sci.">
        <title>De Novo Assembly and Annotation of 11 Diverse Shrub Willow (Salix) Genomes Reveals Novel Gene Organization in Sex-Linked Regions.</title>
        <authorList>
            <person name="Hyden B."/>
            <person name="Feng K."/>
            <person name="Yates T.B."/>
            <person name="Jawdy S."/>
            <person name="Cereghino C."/>
            <person name="Smart L.B."/>
            <person name="Muchero W."/>
        </authorList>
    </citation>
    <scope>NUCLEOTIDE SEQUENCE [LARGE SCALE GENOMIC DNA]</scope>
    <source>
        <tissue evidence="1">Shoot tip</tissue>
    </source>
</reference>
<organism evidence="1 2">
    <name type="scientific">Salix udensis</name>
    <dbReference type="NCBI Taxonomy" id="889485"/>
    <lineage>
        <taxon>Eukaryota</taxon>
        <taxon>Viridiplantae</taxon>
        <taxon>Streptophyta</taxon>
        <taxon>Embryophyta</taxon>
        <taxon>Tracheophyta</taxon>
        <taxon>Spermatophyta</taxon>
        <taxon>Magnoliopsida</taxon>
        <taxon>eudicotyledons</taxon>
        <taxon>Gunneridae</taxon>
        <taxon>Pentapetalae</taxon>
        <taxon>rosids</taxon>
        <taxon>fabids</taxon>
        <taxon>Malpighiales</taxon>
        <taxon>Salicaceae</taxon>
        <taxon>Saliceae</taxon>
        <taxon>Salix</taxon>
    </lineage>
</organism>
<dbReference type="AlphaFoldDB" id="A0AAD6K2H5"/>
<dbReference type="EMBL" id="JAPFFJ010000012">
    <property type="protein sequence ID" value="KAJ6415278.1"/>
    <property type="molecule type" value="Genomic_DNA"/>
</dbReference>
<sequence length="45" mass="5192">MNGHQCYCVSDFRKSWHLLEFQGGTGVHVLHFACVWNINARGMLQ</sequence>
<keyword evidence="2" id="KW-1185">Reference proteome</keyword>
<name>A0AAD6K2H5_9ROSI</name>
<evidence type="ECO:0000313" key="2">
    <source>
        <dbReference type="Proteomes" id="UP001162972"/>
    </source>
</evidence>
<accession>A0AAD6K2H5</accession>
<gene>
    <name evidence="1" type="ORF">OIU84_004132</name>
</gene>
<dbReference type="Proteomes" id="UP001162972">
    <property type="component" value="Chromosome 3"/>
</dbReference>
<proteinExistence type="predicted"/>
<protein>
    <submittedName>
        <fullName evidence="1">Uncharacterized protein</fullName>
    </submittedName>
</protein>
<evidence type="ECO:0000313" key="1">
    <source>
        <dbReference type="EMBL" id="KAJ6415278.1"/>
    </source>
</evidence>
<comment type="caution">
    <text evidence="1">The sequence shown here is derived from an EMBL/GenBank/DDBJ whole genome shotgun (WGS) entry which is preliminary data.</text>
</comment>